<dbReference type="NCBIfam" id="NF002138">
    <property type="entry name" value="PRK00977.1-2"/>
    <property type="match status" value="1"/>
</dbReference>
<evidence type="ECO:0000256" key="5">
    <source>
        <dbReference type="ARBA" id="ARBA00022839"/>
    </source>
</evidence>
<evidence type="ECO:0000256" key="6">
    <source>
        <dbReference type="HAMAP-Rule" id="MF_00337"/>
    </source>
</evidence>
<evidence type="ECO:0000313" key="8">
    <source>
        <dbReference type="Proteomes" id="UP000051248"/>
    </source>
</evidence>
<name>A0A0R1KER6_9LACO</name>
<dbReference type="eggNOG" id="COG1722">
    <property type="taxonomic scope" value="Bacteria"/>
</dbReference>
<dbReference type="STRING" id="1423775.FD03_GL000147"/>
<dbReference type="AlphaFoldDB" id="A0A0R1KER6"/>
<evidence type="ECO:0000256" key="4">
    <source>
        <dbReference type="ARBA" id="ARBA00022801"/>
    </source>
</evidence>
<evidence type="ECO:0000313" key="7">
    <source>
        <dbReference type="EMBL" id="KRK79971.1"/>
    </source>
</evidence>
<keyword evidence="4 6" id="KW-0378">Hydrolase</keyword>
<dbReference type="Pfam" id="PF02609">
    <property type="entry name" value="Exonuc_VII_S"/>
    <property type="match status" value="1"/>
</dbReference>
<dbReference type="EMBL" id="AZDZ01000009">
    <property type="protein sequence ID" value="KRK79971.1"/>
    <property type="molecule type" value="Genomic_DNA"/>
</dbReference>
<dbReference type="GO" id="GO:0008855">
    <property type="term" value="F:exodeoxyribonuclease VII activity"/>
    <property type="evidence" value="ECO:0007669"/>
    <property type="project" value="UniProtKB-UniRule"/>
</dbReference>
<dbReference type="HAMAP" id="MF_00337">
    <property type="entry name" value="Exonuc_7_S"/>
    <property type="match status" value="1"/>
</dbReference>
<dbReference type="PANTHER" id="PTHR34137">
    <property type="entry name" value="EXODEOXYRIBONUCLEASE 7 SMALL SUBUNIT"/>
    <property type="match status" value="1"/>
</dbReference>
<dbReference type="EC" id="3.1.11.6" evidence="6"/>
<dbReference type="OrthoDB" id="9798666at2"/>
<comment type="function">
    <text evidence="6">Bidirectionally degrades single-stranded DNA into large acid-insoluble oligonucleotides, which are then degraded further into small acid-soluble oligonucleotides.</text>
</comment>
<dbReference type="GO" id="GO:0005829">
    <property type="term" value="C:cytosol"/>
    <property type="evidence" value="ECO:0007669"/>
    <property type="project" value="TreeGrafter"/>
</dbReference>
<comment type="subcellular location">
    <subcellularLocation>
        <location evidence="6">Cytoplasm</location>
    </subcellularLocation>
</comment>
<gene>
    <name evidence="6" type="primary">xseB</name>
    <name evidence="7" type="ORF">FD03_GL000147</name>
</gene>
<evidence type="ECO:0000256" key="1">
    <source>
        <dbReference type="ARBA" id="ARBA00009998"/>
    </source>
</evidence>
<dbReference type="GO" id="GO:0009318">
    <property type="term" value="C:exodeoxyribonuclease VII complex"/>
    <property type="evidence" value="ECO:0007669"/>
    <property type="project" value="UniProtKB-UniRule"/>
</dbReference>
<dbReference type="Proteomes" id="UP000051248">
    <property type="component" value="Unassembled WGS sequence"/>
</dbReference>
<evidence type="ECO:0000256" key="3">
    <source>
        <dbReference type="ARBA" id="ARBA00022722"/>
    </source>
</evidence>
<protein>
    <recommendedName>
        <fullName evidence="6">Exodeoxyribonuclease 7 small subunit</fullName>
        <ecNumber evidence="6">3.1.11.6</ecNumber>
    </recommendedName>
    <alternativeName>
        <fullName evidence="6">Exodeoxyribonuclease VII small subunit</fullName>
        <shortName evidence="6">Exonuclease VII small subunit</shortName>
    </alternativeName>
</protein>
<dbReference type="PIRSF" id="PIRSF006488">
    <property type="entry name" value="Exonuc_VII_S"/>
    <property type="match status" value="1"/>
</dbReference>
<accession>A0A0R1KER6</accession>
<keyword evidence="8" id="KW-1185">Reference proteome</keyword>
<comment type="caution">
    <text evidence="7">The sequence shown here is derived from an EMBL/GenBank/DDBJ whole genome shotgun (WGS) entry which is preliminary data.</text>
</comment>
<comment type="catalytic activity">
    <reaction evidence="6">
        <text>Exonucleolytic cleavage in either 5'- to 3'- or 3'- to 5'-direction to yield nucleoside 5'-phosphates.</text>
        <dbReference type="EC" id="3.1.11.6"/>
    </reaction>
</comment>
<dbReference type="NCBIfam" id="TIGR01280">
    <property type="entry name" value="xseB"/>
    <property type="match status" value="1"/>
</dbReference>
<organism evidence="7 8">
    <name type="scientific">Companilactobacillus nodensis DSM 19682 = JCM 14932 = NBRC 107160</name>
    <dbReference type="NCBI Taxonomy" id="1423775"/>
    <lineage>
        <taxon>Bacteria</taxon>
        <taxon>Bacillati</taxon>
        <taxon>Bacillota</taxon>
        <taxon>Bacilli</taxon>
        <taxon>Lactobacillales</taxon>
        <taxon>Lactobacillaceae</taxon>
        <taxon>Companilactobacillus</taxon>
    </lineage>
</organism>
<dbReference type="Gene3D" id="1.10.287.1040">
    <property type="entry name" value="Exonuclease VII, small subunit"/>
    <property type="match status" value="1"/>
</dbReference>
<dbReference type="GO" id="GO:0006308">
    <property type="term" value="P:DNA catabolic process"/>
    <property type="evidence" value="ECO:0007669"/>
    <property type="project" value="UniProtKB-UniRule"/>
</dbReference>
<dbReference type="InterPro" id="IPR003761">
    <property type="entry name" value="Exonuc_VII_S"/>
</dbReference>
<dbReference type="PANTHER" id="PTHR34137:SF1">
    <property type="entry name" value="EXODEOXYRIBONUCLEASE 7 SMALL SUBUNIT"/>
    <property type="match status" value="1"/>
</dbReference>
<dbReference type="SUPFAM" id="SSF116842">
    <property type="entry name" value="XseB-like"/>
    <property type="match status" value="1"/>
</dbReference>
<keyword evidence="3 6" id="KW-0540">Nuclease</keyword>
<reference evidence="7 8" key="1">
    <citation type="journal article" date="2015" name="Genome Announc.">
        <title>Expanding the biotechnology potential of lactobacilli through comparative genomics of 213 strains and associated genera.</title>
        <authorList>
            <person name="Sun Z."/>
            <person name="Harris H.M."/>
            <person name="McCann A."/>
            <person name="Guo C."/>
            <person name="Argimon S."/>
            <person name="Zhang W."/>
            <person name="Yang X."/>
            <person name="Jeffery I.B."/>
            <person name="Cooney J.C."/>
            <person name="Kagawa T.F."/>
            <person name="Liu W."/>
            <person name="Song Y."/>
            <person name="Salvetti E."/>
            <person name="Wrobel A."/>
            <person name="Rasinkangas P."/>
            <person name="Parkhill J."/>
            <person name="Rea M.C."/>
            <person name="O'Sullivan O."/>
            <person name="Ritari J."/>
            <person name="Douillard F.P."/>
            <person name="Paul Ross R."/>
            <person name="Yang R."/>
            <person name="Briner A.E."/>
            <person name="Felis G.E."/>
            <person name="de Vos W.M."/>
            <person name="Barrangou R."/>
            <person name="Klaenhammer T.R."/>
            <person name="Caufield P.W."/>
            <person name="Cui Y."/>
            <person name="Zhang H."/>
            <person name="O'Toole P.W."/>
        </authorList>
    </citation>
    <scope>NUCLEOTIDE SEQUENCE [LARGE SCALE GENOMIC DNA]</scope>
    <source>
        <strain evidence="7 8">DSM 19682</strain>
    </source>
</reference>
<evidence type="ECO:0000256" key="2">
    <source>
        <dbReference type="ARBA" id="ARBA00022490"/>
    </source>
</evidence>
<dbReference type="RefSeq" id="WP_025024030.1">
    <property type="nucleotide sequence ID" value="NZ_AZDZ01000009.1"/>
</dbReference>
<sequence length="79" mass="8791">MAEKKKTFEDNLADLEEIVTNLEAGNVPLEEAMEKFKKGVALSKSLEKTLNNAESTVTKIMQADGTEENLTDDKTEDKE</sequence>
<comment type="subunit">
    <text evidence="6">Heterooligomer composed of large and small subunits.</text>
</comment>
<dbReference type="InterPro" id="IPR037004">
    <property type="entry name" value="Exonuc_VII_ssu_sf"/>
</dbReference>
<proteinExistence type="inferred from homology"/>
<keyword evidence="5 6" id="KW-0269">Exonuclease</keyword>
<comment type="similarity">
    <text evidence="1 6">Belongs to the XseB family.</text>
</comment>
<keyword evidence="2 6" id="KW-0963">Cytoplasm</keyword>
<dbReference type="PATRIC" id="fig|1423775.4.peg.151"/>